<proteinExistence type="predicted"/>
<evidence type="ECO:0000313" key="7">
    <source>
        <dbReference type="Proteomes" id="UP000627369"/>
    </source>
</evidence>
<dbReference type="AlphaFoldDB" id="A0A919FVQ8"/>
<dbReference type="Pfam" id="PF12833">
    <property type="entry name" value="HTH_18"/>
    <property type="match status" value="1"/>
</dbReference>
<accession>A0A919FVQ8</accession>
<dbReference type="InterPro" id="IPR018062">
    <property type="entry name" value="HTH_AraC-typ_CS"/>
</dbReference>
<gene>
    <name evidence="6" type="ORF">GCM10017772_24080</name>
</gene>
<dbReference type="SUPFAM" id="SSF46689">
    <property type="entry name" value="Homeodomain-like"/>
    <property type="match status" value="2"/>
</dbReference>
<dbReference type="Gene3D" id="1.10.10.60">
    <property type="entry name" value="Homeodomain-like"/>
    <property type="match status" value="1"/>
</dbReference>
<dbReference type="InterPro" id="IPR009057">
    <property type="entry name" value="Homeodomain-like_sf"/>
</dbReference>
<sequence>MTALRREWLPAGATRSGAGALWALVLDGAATLETAGARRQVLPGDAVLVDPRTAHRLTADVETDIAHGDLRQVVPTAPLPSPLILPGFAAEHRGVVALVTTCPLKAKSSPDLFARSYAGLIGAAVTSLWQAAERLGDHPGHAGDAGDDPNGPPDAEVADVVAALAARPGESWTLDRMAGMVHLSRSALTERFRRATGHSPMRMLREVRMHRARLLLADEYLPVTRVAFDVGYGSVAAFSRAFAAEHGASPLAWRAAPSPVAPGPLDLATSRMETPPARGASGARYAHERPADTGGHRRARANHEQKADAVPVQ</sequence>
<evidence type="ECO:0000256" key="4">
    <source>
        <dbReference type="SAM" id="MobiDB-lite"/>
    </source>
</evidence>
<protein>
    <recommendedName>
        <fullName evidence="5">HTH araC/xylS-type domain-containing protein</fullName>
    </recommendedName>
</protein>
<dbReference type="PANTHER" id="PTHR46796">
    <property type="entry name" value="HTH-TYPE TRANSCRIPTIONAL ACTIVATOR RHAS-RELATED"/>
    <property type="match status" value="1"/>
</dbReference>
<reference evidence="6" key="1">
    <citation type="journal article" date="2014" name="Int. J. Syst. Evol. Microbiol.">
        <title>Complete genome sequence of Corynebacterium casei LMG S-19264T (=DSM 44701T), isolated from a smear-ripened cheese.</title>
        <authorList>
            <consortium name="US DOE Joint Genome Institute (JGI-PGF)"/>
            <person name="Walter F."/>
            <person name="Albersmeier A."/>
            <person name="Kalinowski J."/>
            <person name="Ruckert C."/>
        </authorList>
    </citation>
    <scope>NUCLEOTIDE SEQUENCE</scope>
    <source>
        <strain evidence="6">CGMCC 4.7398</strain>
    </source>
</reference>
<keyword evidence="1" id="KW-0805">Transcription regulation</keyword>
<keyword evidence="7" id="KW-1185">Reference proteome</keyword>
<feature type="region of interest" description="Disordered" evidence="4">
    <location>
        <begin position="264"/>
        <end position="313"/>
    </location>
</feature>
<dbReference type="InterPro" id="IPR018060">
    <property type="entry name" value="HTH_AraC"/>
</dbReference>
<dbReference type="Proteomes" id="UP000627369">
    <property type="component" value="Unassembled WGS sequence"/>
</dbReference>
<dbReference type="InterPro" id="IPR050204">
    <property type="entry name" value="AraC_XylS_family_regulators"/>
</dbReference>
<dbReference type="InterPro" id="IPR014710">
    <property type="entry name" value="RmlC-like_jellyroll"/>
</dbReference>
<evidence type="ECO:0000256" key="2">
    <source>
        <dbReference type="ARBA" id="ARBA00023125"/>
    </source>
</evidence>
<dbReference type="Gene3D" id="2.60.120.10">
    <property type="entry name" value="Jelly Rolls"/>
    <property type="match status" value="1"/>
</dbReference>
<name>A0A919FVQ8_9MICO</name>
<evidence type="ECO:0000259" key="5">
    <source>
        <dbReference type="PROSITE" id="PS01124"/>
    </source>
</evidence>
<evidence type="ECO:0000256" key="3">
    <source>
        <dbReference type="ARBA" id="ARBA00023163"/>
    </source>
</evidence>
<reference evidence="6" key="2">
    <citation type="submission" date="2020-09" db="EMBL/GenBank/DDBJ databases">
        <authorList>
            <person name="Sun Q."/>
            <person name="Zhou Y."/>
        </authorList>
    </citation>
    <scope>NUCLEOTIDE SEQUENCE</scope>
    <source>
        <strain evidence="6">CGMCC 4.7398</strain>
    </source>
</reference>
<dbReference type="GO" id="GO:0003700">
    <property type="term" value="F:DNA-binding transcription factor activity"/>
    <property type="evidence" value="ECO:0007669"/>
    <property type="project" value="InterPro"/>
</dbReference>
<dbReference type="EMBL" id="BNAS01000003">
    <property type="protein sequence ID" value="GHH73221.1"/>
    <property type="molecule type" value="Genomic_DNA"/>
</dbReference>
<evidence type="ECO:0000313" key="6">
    <source>
        <dbReference type="EMBL" id="GHH73221.1"/>
    </source>
</evidence>
<keyword evidence="2" id="KW-0238">DNA-binding</keyword>
<feature type="compositionally biased region" description="Basic and acidic residues" evidence="4">
    <location>
        <begin position="285"/>
        <end position="307"/>
    </location>
</feature>
<dbReference type="PROSITE" id="PS00041">
    <property type="entry name" value="HTH_ARAC_FAMILY_1"/>
    <property type="match status" value="1"/>
</dbReference>
<dbReference type="GO" id="GO:0043565">
    <property type="term" value="F:sequence-specific DNA binding"/>
    <property type="evidence" value="ECO:0007669"/>
    <property type="project" value="InterPro"/>
</dbReference>
<dbReference type="PROSITE" id="PS01124">
    <property type="entry name" value="HTH_ARAC_FAMILY_2"/>
    <property type="match status" value="1"/>
</dbReference>
<evidence type="ECO:0000256" key="1">
    <source>
        <dbReference type="ARBA" id="ARBA00023015"/>
    </source>
</evidence>
<dbReference type="SMART" id="SM00342">
    <property type="entry name" value="HTH_ARAC"/>
    <property type="match status" value="1"/>
</dbReference>
<feature type="domain" description="HTH araC/xylS-type" evidence="5">
    <location>
        <begin position="158"/>
        <end position="256"/>
    </location>
</feature>
<comment type="caution">
    <text evidence="6">The sequence shown here is derived from an EMBL/GenBank/DDBJ whole genome shotgun (WGS) entry which is preliminary data.</text>
</comment>
<keyword evidence="3" id="KW-0804">Transcription</keyword>
<organism evidence="6 7">
    <name type="scientific">Promicromonospora soli</name>
    <dbReference type="NCBI Taxonomy" id="2035533"/>
    <lineage>
        <taxon>Bacteria</taxon>
        <taxon>Bacillati</taxon>
        <taxon>Actinomycetota</taxon>
        <taxon>Actinomycetes</taxon>
        <taxon>Micrococcales</taxon>
        <taxon>Promicromonosporaceae</taxon>
        <taxon>Promicromonospora</taxon>
    </lineage>
</organism>